<protein>
    <submittedName>
        <fullName evidence="1">Importin-5-like</fullName>
    </submittedName>
</protein>
<dbReference type="EMBL" id="JANTQA010000012">
    <property type="protein sequence ID" value="KAJ3450847.1"/>
    <property type="molecule type" value="Genomic_DNA"/>
</dbReference>
<name>A0AAV8ADG9_9EUKA</name>
<dbReference type="SUPFAM" id="SSF48371">
    <property type="entry name" value="ARM repeat"/>
    <property type="match status" value="1"/>
</dbReference>
<comment type="caution">
    <text evidence="1">The sequence shown here is derived from an EMBL/GenBank/DDBJ whole genome shotgun (WGS) entry which is preliminary data.</text>
</comment>
<organism evidence="1 2">
    <name type="scientific">Anaeramoeba flamelloides</name>
    <dbReference type="NCBI Taxonomy" id="1746091"/>
    <lineage>
        <taxon>Eukaryota</taxon>
        <taxon>Metamonada</taxon>
        <taxon>Anaeramoebidae</taxon>
        <taxon>Anaeramoeba</taxon>
    </lineage>
</organism>
<dbReference type="InterPro" id="IPR011989">
    <property type="entry name" value="ARM-like"/>
</dbReference>
<dbReference type="InterPro" id="IPR016024">
    <property type="entry name" value="ARM-type_fold"/>
</dbReference>
<dbReference type="AlphaFoldDB" id="A0AAV8ADG9"/>
<dbReference type="Proteomes" id="UP001146793">
    <property type="component" value="Unassembled WGS sequence"/>
</dbReference>
<sequence>MNQEFAQFEEIILLLLENDNEIRNQAELEFQNLYEQDPEACFQLLLACVEMSKEDAVKSLSLVLLRRAVVSSGSLYSKFSNKTKELIKNSLLEQLTNQKNKIHPKN</sequence>
<reference evidence="1" key="1">
    <citation type="submission" date="2022-08" db="EMBL/GenBank/DDBJ databases">
        <title>Novel sulphate-reducing endosymbionts in the free-living metamonad Anaeramoeba.</title>
        <authorList>
            <person name="Jerlstrom-Hultqvist J."/>
            <person name="Cepicka I."/>
            <person name="Gallot-Lavallee L."/>
            <person name="Salas-Leiva D."/>
            <person name="Curtis B.A."/>
            <person name="Zahonova K."/>
            <person name="Pipaliya S."/>
            <person name="Dacks J."/>
            <person name="Roger A.J."/>
        </authorList>
    </citation>
    <scope>NUCLEOTIDE SEQUENCE</scope>
    <source>
        <strain evidence="1">Busselton2</strain>
    </source>
</reference>
<proteinExistence type="predicted"/>
<gene>
    <name evidence="1" type="ORF">M0812_07038</name>
</gene>
<accession>A0AAV8ADG9</accession>
<evidence type="ECO:0000313" key="2">
    <source>
        <dbReference type="Proteomes" id="UP001146793"/>
    </source>
</evidence>
<dbReference type="Gene3D" id="1.25.10.10">
    <property type="entry name" value="Leucine-rich Repeat Variant"/>
    <property type="match status" value="1"/>
</dbReference>
<evidence type="ECO:0000313" key="1">
    <source>
        <dbReference type="EMBL" id="KAJ3450847.1"/>
    </source>
</evidence>